<comment type="caution">
    <text evidence="7">The sequence shown here is derived from an EMBL/GenBank/DDBJ whole genome shotgun (WGS) entry which is preliminary data.</text>
</comment>
<protein>
    <recommendedName>
        <fullName evidence="6">Thyroglobulin type-1 domain-containing protein</fullName>
    </recommendedName>
</protein>
<keyword evidence="2" id="KW-0964">Secreted</keyword>
<dbReference type="InterPro" id="IPR036857">
    <property type="entry name" value="Thyroglobulin_1_sf"/>
</dbReference>
<dbReference type="InterPro" id="IPR051950">
    <property type="entry name" value="Dev_reg/Prot_inhib"/>
</dbReference>
<dbReference type="Pfam" id="PF00086">
    <property type="entry name" value="Thyroglobulin_1"/>
    <property type="match status" value="3"/>
</dbReference>
<dbReference type="AlphaFoldDB" id="A0A8K0P1A5"/>
<evidence type="ECO:0000256" key="2">
    <source>
        <dbReference type="ARBA" id="ARBA00022525"/>
    </source>
</evidence>
<comment type="caution">
    <text evidence="5">Lacks conserved residue(s) required for the propagation of feature annotation.</text>
</comment>
<name>A0A8K0P1A5_LADFU</name>
<keyword evidence="3" id="KW-0677">Repeat</keyword>
<evidence type="ECO:0000256" key="1">
    <source>
        <dbReference type="ARBA" id="ARBA00004613"/>
    </source>
</evidence>
<dbReference type="InterPro" id="IPR000716">
    <property type="entry name" value="Thyroglobulin_1"/>
</dbReference>
<gene>
    <name evidence="7" type="ORF">J437_LFUL002368</name>
</gene>
<reference evidence="7" key="2">
    <citation type="submission" date="2017-10" db="EMBL/GenBank/DDBJ databases">
        <title>Ladona fulva Genome sequencing and assembly.</title>
        <authorList>
            <person name="Murali S."/>
            <person name="Richards S."/>
            <person name="Bandaranaike D."/>
            <person name="Bellair M."/>
            <person name="Blankenburg K."/>
            <person name="Chao H."/>
            <person name="Dinh H."/>
            <person name="Doddapaneni H."/>
            <person name="Dugan-Rocha S."/>
            <person name="Elkadiri S."/>
            <person name="Gnanaolivu R."/>
            <person name="Hernandez B."/>
            <person name="Skinner E."/>
            <person name="Javaid M."/>
            <person name="Lee S."/>
            <person name="Li M."/>
            <person name="Ming W."/>
            <person name="Munidasa M."/>
            <person name="Muniz J."/>
            <person name="Nguyen L."/>
            <person name="Hughes D."/>
            <person name="Osuji N."/>
            <person name="Pu L.-L."/>
            <person name="Puazo M."/>
            <person name="Qu C."/>
            <person name="Quiroz J."/>
            <person name="Raj R."/>
            <person name="Weissenberger G."/>
            <person name="Xin Y."/>
            <person name="Zou X."/>
            <person name="Han Y."/>
            <person name="Worley K."/>
            <person name="Muzny D."/>
            <person name="Gibbs R."/>
        </authorList>
    </citation>
    <scope>NUCLEOTIDE SEQUENCE</scope>
    <source>
        <strain evidence="7">Sampled in the wild</strain>
    </source>
</reference>
<dbReference type="GO" id="GO:0007160">
    <property type="term" value="P:cell-matrix adhesion"/>
    <property type="evidence" value="ECO:0007669"/>
    <property type="project" value="TreeGrafter"/>
</dbReference>
<evidence type="ECO:0000256" key="5">
    <source>
        <dbReference type="PROSITE-ProRule" id="PRU00500"/>
    </source>
</evidence>
<sequence>MVDLSGGPDGPIEHGFSNTVFIGPAIIIISLVRGEGRVIGGEKYLIRNSYVAELLMMCLSTSFEKVKMSEADVMRDMLQGMGALGKEVGMSEEDSEKAGNILEQLINGYKELEDEEKDAFIKNIQKTFQGKVQEAFTSHMTNAFYTKAGLLLACFGKEEMIKIKRKLSVIFLTLSWLFVETQEDSAISSDIPLCTNKVCSDYIDENGCPDVSNCSGIVLPSPSVCNCCKYCLNYIEEGGQCSPGVPGQASIQMICGARLTCRDNVCVKMKTPCMEKKGKYDELWQSGQLWGSEIDPNCDDHGDYGPVQCIPGSICYCSSPTGERIFGEMVYKHGDMTSRMDCACSRAEWRARNRIKSIEEQASRQLQMASIFARCTPSGSYDILQCVKTRCACVDKEGVPQPPDYGKKVDYTYLSNMKDGKPWCFNLTKYKPGSFETPCLRERGKFIDIMHQLEGGGKIEAIVLGEEFVIPSCDPDGSFQRVQRSWERDFSDLVCSVYCVDPEGNLLGDADGAYSLPHNTLAASEMDCNCARTVYLLKEWGLEESGGQTTEVPPVIVRMPVCCRNGNFAKWQCHHAECHCVDNNGAQIGINVPIEKVSTLICYIKNNGERCTPTAQ</sequence>
<dbReference type="EMBL" id="KZ308325">
    <property type="protein sequence ID" value="KAG8227479.1"/>
    <property type="molecule type" value="Genomic_DNA"/>
</dbReference>
<dbReference type="Proteomes" id="UP000792457">
    <property type="component" value="Unassembled WGS sequence"/>
</dbReference>
<dbReference type="GO" id="GO:0005615">
    <property type="term" value="C:extracellular space"/>
    <property type="evidence" value="ECO:0007669"/>
    <property type="project" value="TreeGrafter"/>
</dbReference>
<evidence type="ECO:0000313" key="8">
    <source>
        <dbReference type="Proteomes" id="UP000792457"/>
    </source>
</evidence>
<feature type="domain" description="Thyroglobulin type-1" evidence="6">
    <location>
        <begin position="436"/>
        <end position="528"/>
    </location>
</feature>
<dbReference type="Gene3D" id="4.10.800.10">
    <property type="entry name" value="Thyroglobulin type-1"/>
    <property type="match status" value="4"/>
</dbReference>
<evidence type="ECO:0000256" key="3">
    <source>
        <dbReference type="ARBA" id="ARBA00022737"/>
    </source>
</evidence>
<evidence type="ECO:0000256" key="4">
    <source>
        <dbReference type="ARBA" id="ARBA00023157"/>
    </source>
</evidence>
<evidence type="ECO:0000259" key="6">
    <source>
        <dbReference type="PROSITE" id="PS51162"/>
    </source>
</evidence>
<dbReference type="GO" id="GO:0005604">
    <property type="term" value="C:basement membrane"/>
    <property type="evidence" value="ECO:0007669"/>
    <property type="project" value="TreeGrafter"/>
</dbReference>
<dbReference type="PROSITE" id="PS51162">
    <property type="entry name" value="THYROGLOBULIN_1_2"/>
    <property type="match status" value="2"/>
</dbReference>
<organism evidence="7 8">
    <name type="scientific">Ladona fulva</name>
    <name type="common">Scarce chaser dragonfly</name>
    <name type="synonym">Libellula fulva</name>
    <dbReference type="NCBI Taxonomy" id="123851"/>
    <lineage>
        <taxon>Eukaryota</taxon>
        <taxon>Metazoa</taxon>
        <taxon>Ecdysozoa</taxon>
        <taxon>Arthropoda</taxon>
        <taxon>Hexapoda</taxon>
        <taxon>Insecta</taxon>
        <taxon>Pterygota</taxon>
        <taxon>Palaeoptera</taxon>
        <taxon>Odonata</taxon>
        <taxon>Epiprocta</taxon>
        <taxon>Anisoptera</taxon>
        <taxon>Libelluloidea</taxon>
        <taxon>Libellulidae</taxon>
        <taxon>Ladona</taxon>
    </lineage>
</organism>
<feature type="domain" description="Thyroglobulin type-1" evidence="6">
    <location>
        <begin position="270"/>
        <end position="342"/>
    </location>
</feature>
<keyword evidence="8" id="KW-1185">Reference proteome</keyword>
<dbReference type="SMART" id="SM00211">
    <property type="entry name" value="TY"/>
    <property type="match status" value="4"/>
</dbReference>
<evidence type="ECO:0000313" key="7">
    <source>
        <dbReference type="EMBL" id="KAG8227479.1"/>
    </source>
</evidence>
<reference evidence="7" key="1">
    <citation type="submission" date="2013-04" db="EMBL/GenBank/DDBJ databases">
        <authorList>
            <person name="Qu J."/>
            <person name="Murali S.C."/>
            <person name="Bandaranaike D."/>
            <person name="Bellair M."/>
            <person name="Blankenburg K."/>
            <person name="Chao H."/>
            <person name="Dinh H."/>
            <person name="Doddapaneni H."/>
            <person name="Downs B."/>
            <person name="Dugan-Rocha S."/>
            <person name="Elkadiri S."/>
            <person name="Gnanaolivu R.D."/>
            <person name="Hernandez B."/>
            <person name="Javaid M."/>
            <person name="Jayaseelan J.C."/>
            <person name="Lee S."/>
            <person name="Li M."/>
            <person name="Ming W."/>
            <person name="Munidasa M."/>
            <person name="Muniz J."/>
            <person name="Nguyen L."/>
            <person name="Ongeri F."/>
            <person name="Osuji N."/>
            <person name="Pu L.-L."/>
            <person name="Puazo M."/>
            <person name="Qu C."/>
            <person name="Quiroz J."/>
            <person name="Raj R."/>
            <person name="Weissenberger G."/>
            <person name="Xin Y."/>
            <person name="Zou X."/>
            <person name="Han Y."/>
            <person name="Richards S."/>
            <person name="Worley K."/>
            <person name="Muzny D."/>
            <person name="Gibbs R."/>
        </authorList>
    </citation>
    <scope>NUCLEOTIDE SEQUENCE</scope>
    <source>
        <strain evidence="7">Sampled in the wild</strain>
    </source>
</reference>
<dbReference type="SUPFAM" id="SSF57610">
    <property type="entry name" value="Thyroglobulin type-1 domain"/>
    <property type="match status" value="4"/>
</dbReference>
<dbReference type="OrthoDB" id="1725934at2759"/>
<keyword evidence="4" id="KW-1015">Disulfide bond</keyword>
<comment type="subcellular location">
    <subcellularLocation>
        <location evidence="1">Secreted</location>
    </subcellularLocation>
</comment>
<dbReference type="PANTHER" id="PTHR12352:SF3">
    <property type="entry name" value="NIDOGEN-2"/>
    <property type="match status" value="1"/>
</dbReference>
<proteinExistence type="predicted"/>
<accession>A0A8K0P1A5</accession>
<dbReference type="PANTHER" id="PTHR12352">
    <property type="entry name" value="SECRETED MODULAR CALCIUM-BINDING PROTEIN"/>
    <property type="match status" value="1"/>
</dbReference>